<evidence type="ECO:0000313" key="2">
    <source>
        <dbReference type="Proteomes" id="UP000046067"/>
    </source>
</evidence>
<gene>
    <name evidence="1" type="ORF">ERS013201_00772</name>
</gene>
<accession>A0A655VRR9</accession>
<proteinExistence type="predicted"/>
<dbReference type="Proteomes" id="UP000046067">
    <property type="component" value="Unassembled WGS sequence"/>
</dbReference>
<dbReference type="AlphaFoldDB" id="A0A655VRR9"/>
<sequence length="175" mass="20439">MAEFDVFFHARWEADVVTFVDRVNLTVFRNTHILVREIESAERRVVSKTVHTIARGVHQHGGRSVNYITGGDLLIARLQKIFLSRRCANWRNAAVNRENCPNRYVHIDIGRAIERIHQHHVFGIFVELFTECDRFIFFFTRHTTHLIACFQCGFEFFVGIQVELLLLFPLNVVIA</sequence>
<dbReference type="EMBL" id="CWQJ01000004">
    <property type="protein sequence ID" value="CSB73239.1"/>
    <property type="molecule type" value="Genomic_DNA"/>
</dbReference>
<organism evidence="1 2">
    <name type="scientific">Vibrio cholerae</name>
    <dbReference type="NCBI Taxonomy" id="666"/>
    <lineage>
        <taxon>Bacteria</taxon>
        <taxon>Pseudomonadati</taxon>
        <taxon>Pseudomonadota</taxon>
        <taxon>Gammaproteobacteria</taxon>
        <taxon>Vibrionales</taxon>
        <taxon>Vibrionaceae</taxon>
        <taxon>Vibrio</taxon>
    </lineage>
</organism>
<reference evidence="1 2" key="1">
    <citation type="submission" date="2015-07" db="EMBL/GenBank/DDBJ databases">
        <authorList>
            <consortium name="Pathogen Informatics"/>
        </authorList>
    </citation>
    <scope>NUCLEOTIDE SEQUENCE [LARGE SCALE GENOMIC DNA]</scope>
    <source>
        <strain evidence="1 2">A325</strain>
    </source>
</reference>
<name>A0A655VRR9_VIBCL</name>
<evidence type="ECO:0000313" key="1">
    <source>
        <dbReference type="EMBL" id="CSB73239.1"/>
    </source>
</evidence>
<protein>
    <submittedName>
        <fullName evidence="1">Uncharacterized protein</fullName>
    </submittedName>
</protein>